<dbReference type="OrthoDB" id="9814402at2"/>
<evidence type="ECO:0000256" key="5">
    <source>
        <dbReference type="ARBA" id="ARBA00023015"/>
    </source>
</evidence>
<gene>
    <name evidence="12" type="ORF">EV655_11264</name>
</gene>
<feature type="domain" description="RNA polymerase sigma factor 54 DNA-binding" evidence="10">
    <location>
        <begin position="267"/>
        <end position="417"/>
    </location>
</feature>
<keyword evidence="2 9" id="KW-0240">DNA-directed RNA polymerase</keyword>
<dbReference type="GO" id="GO:0001216">
    <property type="term" value="F:DNA-binding transcription activator activity"/>
    <property type="evidence" value="ECO:0007669"/>
    <property type="project" value="InterPro"/>
</dbReference>
<dbReference type="Pfam" id="PF04963">
    <property type="entry name" value="Sigma54_CBD"/>
    <property type="match status" value="1"/>
</dbReference>
<dbReference type="PROSITE" id="PS00718">
    <property type="entry name" value="SIGMA54_2"/>
    <property type="match status" value="1"/>
</dbReference>
<evidence type="ECO:0000313" key="12">
    <source>
        <dbReference type="EMBL" id="TCO69936.1"/>
    </source>
</evidence>
<dbReference type="InterPro" id="IPR038709">
    <property type="entry name" value="RpoN_core-bd_sf"/>
</dbReference>
<evidence type="ECO:0000256" key="4">
    <source>
        <dbReference type="ARBA" id="ARBA00022695"/>
    </source>
</evidence>
<accession>A0A4R2KHI1</accession>
<dbReference type="RefSeq" id="WP_132545983.1">
    <property type="nucleotide sequence ID" value="NZ_SLWW01000012.1"/>
</dbReference>
<sequence>MNFRPSLTPRPAQGLRLTPGLRSGLAILRMPAADLAAELREAAAENPLIRLSEPTPDRGAGGVALAELLAAPETLGERLRRQIALMPLDPAVAAIARFLTGDVDDDGYLDPQAAGNVEAMGAAPGQVESAIAALQACEPAGVGARSLEECLALQLREHGFPEAEARAACARLDLLAGQRLGELAALIGLAEARLRPMAEMLPRLTPRPGDSLSDETLPPVPEVIVEQGPDGVFFAVLDPHALPRAELDAALAHGLGRRPDAARMRENALGWIRTLRFRARTLEAVVRQIVADQQGFFARGPDHLVPMTRAAMACALDLHPSTVGRALAGKALVFRGAVHPLSLFVSPALPATGEDAVTAYAVQRRIRKLVEAEAPGRILSDERIAEHLRREGVDIARRTVAKYRQCLTIPSSFERRRRKAGQRD</sequence>
<evidence type="ECO:0000313" key="13">
    <source>
        <dbReference type="Proteomes" id="UP000295142"/>
    </source>
</evidence>
<dbReference type="Pfam" id="PF04552">
    <property type="entry name" value="Sigma54_DBD"/>
    <property type="match status" value="1"/>
</dbReference>
<protein>
    <recommendedName>
        <fullName evidence="9">RNA polymerase sigma-54 factor</fullName>
    </recommendedName>
</protein>
<reference evidence="12 13" key="1">
    <citation type="submission" date="2019-03" db="EMBL/GenBank/DDBJ databases">
        <title>Genomic Encyclopedia of Type Strains, Phase IV (KMG-IV): sequencing the most valuable type-strain genomes for metagenomic binning, comparative biology and taxonomic classification.</title>
        <authorList>
            <person name="Goeker M."/>
        </authorList>
    </citation>
    <scope>NUCLEOTIDE SEQUENCE [LARGE SCALE GENOMIC DNA]</scope>
    <source>
        <strain evidence="12 13">DSM 4868</strain>
    </source>
</reference>
<dbReference type="PROSITE" id="PS50044">
    <property type="entry name" value="SIGMA54_3"/>
    <property type="match status" value="1"/>
</dbReference>
<dbReference type="Gene3D" id="1.10.10.60">
    <property type="entry name" value="Homeodomain-like"/>
    <property type="match status" value="1"/>
</dbReference>
<keyword evidence="7 9" id="KW-0238">DNA-binding</keyword>
<evidence type="ECO:0000256" key="3">
    <source>
        <dbReference type="ARBA" id="ARBA00022679"/>
    </source>
</evidence>
<comment type="similarity">
    <text evidence="1 9">Belongs to the sigma-54 factor family.</text>
</comment>
<evidence type="ECO:0000256" key="6">
    <source>
        <dbReference type="ARBA" id="ARBA00023082"/>
    </source>
</evidence>
<dbReference type="GO" id="GO:0016987">
    <property type="term" value="F:sigma factor activity"/>
    <property type="evidence" value="ECO:0007669"/>
    <property type="project" value="UniProtKB-KW"/>
</dbReference>
<dbReference type="InterPro" id="IPR000394">
    <property type="entry name" value="RNA_pol_sigma_54"/>
</dbReference>
<evidence type="ECO:0000256" key="1">
    <source>
        <dbReference type="ARBA" id="ARBA00008798"/>
    </source>
</evidence>
<name>A0A4R2KHI1_9RHOB</name>
<dbReference type="GO" id="GO:0016779">
    <property type="term" value="F:nucleotidyltransferase activity"/>
    <property type="evidence" value="ECO:0007669"/>
    <property type="project" value="UniProtKB-KW"/>
</dbReference>
<proteinExistence type="inferred from homology"/>
<keyword evidence="3 9" id="KW-0808">Transferase</keyword>
<dbReference type="InterPro" id="IPR007634">
    <property type="entry name" value="RNA_pol_sigma_54_DNA-bd"/>
</dbReference>
<comment type="caution">
    <text evidence="12">The sequence shown here is derived from an EMBL/GenBank/DDBJ whole genome shotgun (WGS) entry which is preliminary data.</text>
</comment>
<dbReference type="Pfam" id="PF00309">
    <property type="entry name" value="Sigma54_AID"/>
    <property type="match status" value="1"/>
</dbReference>
<dbReference type="GO" id="GO:0000428">
    <property type="term" value="C:DNA-directed RNA polymerase complex"/>
    <property type="evidence" value="ECO:0007669"/>
    <property type="project" value="UniProtKB-KW"/>
</dbReference>
<keyword evidence="6 9" id="KW-0731">Sigma factor</keyword>
<dbReference type="Proteomes" id="UP000295142">
    <property type="component" value="Unassembled WGS sequence"/>
</dbReference>
<keyword evidence="4 9" id="KW-0548">Nucleotidyltransferase</keyword>
<dbReference type="GO" id="GO:0003677">
    <property type="term" value="F:DNA binding"/>
    <property type="evidence" value="ECO:0007669"/>
    <property type="project" value="UniProtKB-KW"/>
</dbReference>
<dbReference type="AlphaFoldDB" id="A0A4R2KHI1"/>
<dbReference type="PRINTS" id="PR00045">
    <property type="entry name" value="SIGMA54FCT"/>
</dbReference>
<evidence type="ECO:0000259" key="11">
    <source>
        <dbReference type="Pfam" id="PF04963"/>
    </source>
</evidence>
<evidence type="ECO:0000256" key="2">
    <source>
        <dbReference type="ARBA" id="ARBA00022478"/>
    </source>
</evidence>
<dbReference type="InterPro" id="IPR007046">
    <property type="entry name" value="RNA_pol_sigma_54_core-bd"/>
</dbReference>
<evidence type="ECO:0000259" key="10">
    <source>
        <dbReference type="Pfam" id="PF04552"/>
    </source>
</evidence>
<keyword evidence="8 9" id="KW-0804">Transcription</keyword>
<keyword evidence="5 9" id="KW-0805">Transcription regulation</keyword>
<dbReference type="Gene3D" id="1.10.10.1330">
    <property type="entry name" value="RNA polymerase sigma-54 factor, core-binding domain"/>
    <property type="match status" value="1"/>
</dbReference>
<dbReference type="PANTHER" id="PTHR32248">
    <property type="entry name" value="RNA POLYMERASE SIGMA-54 FACTOR"/>
    <property type="match status" value="1"/>
</dbReference>
<organism evidence="12 13">
    <name type="scientific">Rhodovulum euryhalinum</name>
    <dbReference type="NCBI Taxonomy" id="35805"/>
    <lineage>
        <taxon>Bacteria</taxon>
        <taxon>Pseudomonadati</taxon>
        <taxon>Pseudomonadota</taxon>
        <taxon>Alphaproteobacteria</taxon>
        <taxon>Rhodobacterales</taxon>
        <taxon>Paracoccaceae</taxon>
        <taxon>Rhodovulum</taxon>
    </lineage>
</organism>
<evidence type="ECO:0000256" key="8">
    <source>
        <dbReference type="ARBA" id="ARBA00023163"/>
    </source>
</evidence>
<dbReference type="EMBL" id="SLWW01000012">
    <property type="protein sequence ID" value="TCO69936.1"/>
    <property type="molecule type" value="Genomic_DNA"/>
</dbReference>
<feature type="domain" description="RNA polymerase sigma factor 54 core-binding" evidence="11">
    <location>
        <begin position="66"/>
        <end position="247"/>
    </location>
</feature>
<comment type="function">
    <text evidence="9">Sigma factors are initiation factors that promote the attachment of RNA polymerase to specific initiation sites and are then released.</text>
</comment>
<evidence type="ECO:0000256" key="9">
    <source>
        <dbReference type="PIRNR" id="PIRNR000774"/>
    </source>
</evidence>
<dbReference type="GO" id="GO:0006352">
    <property type="term" value="P:DNA-templated transcription initiation"/>
    <property type="evidence" value="ECO:0007669"/>
    <property type="project" value="InterPro"/>
</dbReference>
<dbReference type="PIRSF" id="PIRSF000774">
    <property type="entry name" value="RpoN"/>
    <property type="match status" value="1"/>
</dbReference>
<dbReference type="PANTHER" id="PTHR32248:SF4">
    <property type="entry name" value="RNA POLYMERASE SIGMA-54 FACTOR"/>
    <property type="match status" value="1"/>
</dbReference>
<evidence type="ECO:0000256" key="7">
    <source>
        <dbReference type="ARBA" id="ARBA00023125"/>
    </source>
</evidence>
<keyword evidence="13" id="KW-1185">Reference proteome</keyword>